<comment type="caution">
    <text evidence="4">The sequence shown here is derived from an EMBL/GenBank/DDBJ whole genome shotgun (WGS) entry which is preliminary data.</text>
</comment>
<accession>A0A8S2G535</accession>
<feature type="repeat" description="TPR" evidence="3">
    <location>
        <begin position="47"/>
        <end position="80"/>
    </location>
</feature>
<name>A0A8S2G535_9BILA</name>
<evidence type="ECO:0000313" key="5">
    <source>
        <dbReference type="EMBL" id="CAF4415174.1"/>
    </source>
</evidence>
<gene>
    <name evidence="4" type="ORF">OVA965_LOCUS42313</name>
    <name evidence="5" type="ORF">TMI583_LOCUS44182</name>
</gene>
<dbReference type="EMBL" id="CAJOBA010075454">
    <property type="protein sequence ID" value="CAF4415174.1"/>
    <property type="molecule type" value="Genomic_DNA"/>
</dbReference>
<evidence type="ECO:0000256" key="1">
    <source>
        <dbReference type="ARBA" id="ARBA00022737"/>
    </source>
</evidence>
<evidence type="ECO:0000313" key="6">
    <source>
        <dbReference type="Proteomes" id="UP000677228"/>
    </source>
</evidence>
<sequence>KLKSEIDETADILTLAKFLLEMDDVDKAEQFYNLIFSELPSNRPDVITIKNDLGRIHRERGEYLQALQSHKQALELNRLLMPYDFVKRSAIYTDIPYVYYELGDYSQSLKYHRKTLRIRRKHQPQYKTHLAITFSQCLQPNGKENISFKILQETFIN</sequence>
<dbReference type="AlphaFoldDB" id="A0A8S2G535"/>
<proteinExistence type="predicted"/>
<keyword evidence="2 3" id="KW-0802">TPR repeat</keyword>
<dbReference type="SMART" id="SM00028">
    <property type="entry name" value="TPR"/>
    <property type="match status" value="3"/>
</dbReference>
<feature type="non-terminal residue" evidence="4">
    <location>
        <position position="1"/>
    </location>
</feature>
<evidence type="ECO:0000256" key="3">
    <source>
        <dbReference type="PROSITE-ProRule" id="PRU00339"/>
    </source>
</evidence>
<feature type="repeat" description="TPR" evidence="3">
    <location>
        <begin position="89"/>
        <end position="122"/>
    </location>
</feature>
<dbReference type="Proteomes" id="UP000682733">
    <property type="component" value="Unassembled WGS sequence"/>
</dbReference>
<dbReference type="Pfam" id="PF13424">
    <property type="entry name" value="TPR_12"/>
    <property type="match status" value="1"/>
</dbReference>
<protein>
    <recommendedName>
        <fullName evidence="7">Tetratricopeptide repeat protein</fullName>
    </recommendedName>
</protein>
<dbReference type="Gene3D" id="1.25.40.10">
    <property type="entry name" value="Tetratricopeptide repeat domain"/>
    <property type="match status" value="1"/>
</dbReference>
<dbReference type="PROSITE" id="PS50005">
    <property type="entry name" value="TPR"/>
    <property type="match status" value="2"/>
</dbReference>
<dbReference type="SUPFAM" id="SSF48452">
    <property type="entry name" value="TPR-like"/>
    <property type="match status" value="1"/>
</dbReference>
<dbReference type="InterPro" id="IPR019734">
    <property type="entry name" value="TPR_rpt"/>
</dbReference>
<evidence type="ECO:0008006" key="7">
    <source>
        <dbReference type="Google" id="ProtNLM"/>
    </source>
</evidence>
<dbReference type="EMBL" id="CAJNOK010051522">
    <property type="protein sequence ID" value="CAF1604860.1"/>
    <property type="molecule type" value="Genomic_DNA"/>
</dbReference>
<dbReference type="PANTHER" id="PTHR45641:SF19">
    <property type="entry name" value="NEPHROCYSTIN-3"/>
    <property type="match status" value="1"/>
</dbReference>
<organism evidence="4 6">
    <name type="scientific">Didymodactylos carnosus</name>
    <dbReference type="NCBI Taxonomy" id="1234261"/>
    <lineage>
        <taxon>Eukaryota</taxon>
        <taxon>Metazoa</taxon>
        <taxon>Spiralia</taxon>
        <taxon>Gnathifera</taxon>
        <taxon>Rotifera</taxon>
        <taxon>Eurotatoria</taxon>
        <taxon>Bdelloidea</taxon>
        <taxon>Philodinida</taxon>
        <taxon>Philodinidae</taxon>
        <taxon>Didymodactylos</taxon>
    </lineage>
</organism>
<evidence type="ECO:0000256" key="2">
    <source>
        <dbReference type="ARBA" id="ARBA00022803"/>
    </source>
</evidence>
<dbReference type="Proteomes" id="UP000677228">
    <property type="component" value="Unassembled WGS sequence"/>
</dbReference>
<keyword evidence="1" id="KW-0677">Repeat</keyword>
<dbReference type="PANTHER" id="PTHR45641">
    <property type="entry name" value="TETRATRICOPEPTIDE REPEAT PROTEIN (AFU_ORTHOLOGUE AFUA_6G03870)"/>
    <property type="match status" value="1"/>
</dbReference>
<dbReference type="InterPro" id="IPR011990">
    <property type="entry name" value="TPR-like_helical_dom_sf"/>
</dbReference>
<reference evidence="4" key="1">
    <citation type="submission" date="2021-02" db="EMBL/GenBank/DDBJ databases">
        <authorList>
            <person name="Nowell W R."/>
        </authorList>
    </citation>
    <scope>NUCLEOTIDE SEQUENCE</scope>
</reference>
<evidence type="ECO:0000313" key="4">
    <source>
        <dbReference type="EMBL" id="CAF1604860.1"/>
    </source>
</evidence>